<dbReference type="Proteomes" id="UP000184221">
    <property type="component" value="Unassembled WGS sequence"/>
</dbReference>
<organism evidence="7 8">
    <name type="scientific">Marivita hallyeonensis</name>
    <dbReference type="NCBI Taxonomy" id="996342"/>
    <lineage>
        <taxon>Bacteria</taxon>
        <taxon>Pseudomonadati</taxon>
        <taxon>Pseudomonadota</taxon>
        <taxon>Alphaproteobacteria</taxon>
        <taxon>Rhodobacterales</taxon>
        <taxon>Roseobacteraceae</taxon>
        <taxon>Marivita</taxon>
    </lineage>
</organism>
<evidence type="ECO:0000256" key="2">
    <source>
        <dbReference type="ARBA" id="ARBA00022448"/>
    </source>
</evidence>
<dbReference type="Gene3D" id="3.40.50.300">
    <property type="entry name" value="P-loop containing nucleotide triphosphate hydrolases"/>
    <property type="match status" value="1"/>
</dbReference>
<evidence type="ECO:0000313" key="8">
    <source>
        <dbReference type="Proteomes" id="UP000184221"/>
    </source>
</evidence>
<name>A0A1M5SAS6_9RHOB</name>
<comment type="similarity">
    <text evidence="1">Belongs to the ABC transporter superfamily.</text>
</comment>
<reference evidence="7 8" key="1">
    <citation type="submission" date="2016-11" db="EMBL/GenBank/DDBJ databases">
        <authorList>
            <person name="Jaros S."/>
            <person name="Januszkiewicz K."/>
            <person name="Wedrychowicz H."/>
        </authorList>
    </citation>
    <scope>NUCLEOTIDE SEQUENCE [LARGE SCALE GENOMIC DNA]</scope>
    <source>
        <strain evidence="7 8">DSM 29431</strain>
    </source>
</reference>
<sequence length="229" mass="24462">MLEVKGLTVTWRGESVIDDASFSVQPGEIVVLTGANGSGKSSLIRAVIGLTPVKRGRVLWHGREVTKQPFHKRDGMALVPEGRQLAPTLTVEETLLLSAGRGGAKKRHADLQNTLHRFPILAARLGQPAGTLSGGEAQMLSLARALVGRPRLIVLDEPTLGLSPAAAKDAFSMMNGLRDDGIGLLLTDQDSRAALALADRAFVLEDRRLRPITPTDHKTSKQEPTACSA</sequence>
<dbReference type="PANTHER" id="PTHR43820">
    <property type="entry name" value="HIGH-AFFINITY BRANCHED-CHAIN AMINO ACID TRANSPORT ATP-BINDING PROTEIN LIVF"/>
    <property type="match status" value="1"/>
</dbReference>
<evidence type="ECO:0000256" key="1">
    <source>
        <dbReference type="ARBA" id="ARBA00005417"/>
    </source>
</evidence>
<feature type="domain" description="ABC transporter" evidence="6">
    <location>
        <begin position="2"/>
        <end position="229"/>
    </location>
</feature>
<keyword evidence="4 7" id="KW-0067">ATP-binding</keyword>
<keyword evidence="5" id="KW-0029">Amino-acid transport</keyword>
<keyword evidence="2" id="KW-0813">Transport</keyword>
<dbReference type="STRING" id="996342.SAMN05443551_2067"/>
<dbReference type="InterPro" id="IPR003439">
    <property type="entry name" value="ABC_transporter-like_ATP-bd"/>
</dbReference>
<dbReference type="SMART" id="SM00382">
    <property type="entry name" value="AAA"/>
    <property type="match status" value="1"/>
</dbReference>
<evidence type="ECO:0000259" key="6">
    <source>
        <dbReference type="PROSITE" id="PS50893"/>
    </source>
</evidence>
<dbReference type="RefSeq" id="WP_072777371.1">
    <property type="nucleotide sequence ID" value="NZ_FQXC01000002.1"/>
</dbReference>
<accession>A0A1M5SAS6</accession>
<dbReference type="OrthoDB" id="7843400at2"/>
<keyword evidence="3" id="KW-0547">Nucleotide-binding</keyword>
<dbReference type="InterPro" id="IPR027417">
    <property type="entry name" value="P-loop_NTPase"/>
</dbReference>
<dbReference type="InterPro" id="IPR052156">
    <property type="entry name" value="BCAA_Transport_ATP-bd_LivF"/>
</dbReference>
<dbReference type="SUPFAM" id="SSF52540">
    <property type="entry name" value="P-loop containing nucleoside triphosphate hydrolases"/>
    <property type="match status" value="1"/>
</dbReference>
<gene>
    <name evidence="7" type="ORF">SAMN05443551_2067</name>
</gene>
<dbReference type="GO" id="GO:0005524">
    <property type="term" value="F:ATP binding"/>
    <property type="evidence" value="ECO:0007669"/>
    <property type="project" value="UniProtKB-KW"/>
</dbReference>
<proteinExistence type="inferred from homology"/>
<protein>
    <submittedName>
        <fullName evidence="7">Branched-chain amino acid transport system ATP-binding protein</fullName>
    </submittedName>
</protein>
<dbReference type="PANTHER" id="PTHR43820:SF4">
    <property type="entry name" value="HIGH-AFFINITY BRANCHED-CHAIN AMINO ACID TRANSPORT ATP-BINDING PROTEIN LIVF"/>
    <property type="match status" value="1"/>
</dbReference>
<dbReference type="GO" id="GO:0015658">
    <property type="term" value="F:branched-chain amino acid transmembrane transporter activity"/>
    <property type="evidence" value="ECO:0007669"/>
    <property type="project" value="TreeGrafter"/>
</dbReference>
<dbReference type="GO" id="GO:0015807">
    <property type="term" value="P:L-amino acid transport"/>
    <property type="evidence" value="ECO:0007669"/>
    <property type="project" value="TreeGrafter"/>
</dbReference>
<evidence type="ECO:0000313" key="7">
    <source>
        <dbReference type="EMBL" id="SHH35565.1"/>
    </source>
</evidence>
<dbReference type="Pfam" id="PF00005">
    <property type="entry name" value="ABC_tran"/>
    <property type="match status" value="1"/>
</dbReference>
<evidence type="ECO:0000256" key="3">
    <source>
        <dbReference type="ARBA" id="ARBA00022741"/>
    </source>
</evidence>
<evidence type="ECO:0000256" key="5">
    <source>
        <dbReference type="ARBA" id="ARBA00022970"/>
    </source>
</evidence>
<dbReference type="PROSITE" id="PS00211">
    <property type="entry name" value="ABC_TRANSPORTER_1"/>
    <property type="match status" value="1"/>
</dbReference>
<dbReference type="GO" id="GO:0016887">
    <property type="term" value="F:ATP hydrolysis activity"/>
    <property type="evidence" value="ECO:0007669"/>
    <property type="project" value="InterPro"/>
</dbReference>
<evidence type="ECO:0000256" key="4">
    <source>
        <dbReference type="ARBA" id="ARBA00022840"/>
    </source>
</evidence>
<keyword evidence="8" id="KW-1185">Reference proteome</keyword>
<dbReference type="InterPro" id="IPR003593">
    <property type="entry name" value="AAA+_ATPase"/>
</dbReference>
<dbReference type="AlphaFoldDB" id="A0A1M5SAS6"/>
<dbReference type="EMBL" id="FQXC01000002">
    <property type="protein sequence ID" value="SHH35565.1"/>
    <property type="molecule type" value="Genomic_DNA"/>
</dbReference>
<dbReference type="InterPro" id="IPR017871">
    <property type="entry name" value="ABC_transporter-like_CS"/>
</dbReference>
<dbReference type="PROSITE" id="PS50893">
    <property type="entry name" value="ABC_TRANSPORTER_2"/>
    <property type="match status" value="1"/>
</dbReference>